<dbReference type="SUPFAM" id="SSF56300">
    <property type="entry name" value="Metallo-dependent phosphatases"/>
    <property type="match status" value="1"/>
</dbReference>
<dbReference type="InterPro" id="IPR004843">
    <property type="entry name" value="Calcineurin-like_PHP"/>
</dbReference>
<gene>
    <name evidence="2" type="ORF">CMV30_01125</name>
</gene>
<dbReference type="PANTHER" id="PTHR42850:SF4">
    <property type="entry name" value="ZINC-DEPENDENT ENDOPOLYPHOSPHATASE"/>
    <property type="match status" value="1"/>
</dbReference>
<dbReference type="GO" id="GO:0016791">
    <property type="term" value="F:phosphatase activity"/>
    <property type="evidence" value="ECO:0007669"/>
    <property type="project" value="TreeGrafter"/>
</dbReference>
<feature type="domain" description="Calcineurin-like phosphoesterase" evidence="1">
    <location>
        <begin position="4"/>
        <end position="180"/>
    </location>
</feature>
<dbReference type="Gene3D" id="3.60.21.10">
    <property type="match status" value="1"/>
</dbReference>
<dbReference type="GO" id="GO:0005737">
    <property type="term" value="C:cytoplasm"/>
    <property type="evidence" value="ECO:0007669"/>
    <property type="project" value="TreeGrafter"/>
</dbReference>
<evidence type="ECO:0000313" key="2">
    <source>
        <dbReference type="EMBL" id="ATC62679.1"/>
    </source>
</evidence>
<dbReference type="EMBL" id="CP023344">
    <property type="protein sequence ID" value="ATC62679.1"/>
    <property type="molecule type" value="Genomic_DNA"/>
</dbReference>
<sequence length="219" mass="25155">MTGRIIAIGDIHGCHAEFSELLQRLELQPEDQLILVGDLVNRGPDSCKVIDLAREHRAISLLGNHELRLLNYRKSNDTAFLKESDEDTYRKLRPEDWLYLEQMPLTHYVEALNTVFVHGGFLPDEPWQKQPASVVTRIQVIDSEGRPRKRADAEDSPPWADLWNGPPFVVYGHTPRPEPYKLKWSVGIDTACAMGGHLTAYILPEKRFVQVKARRKYYP</sequence>
<dbReference type="RefSeq" id="WP_096054314.1">
    <property type="nucleotide sequence ID" value="NZ_CP023344.1"/>
</dbReference>
<dbReference type="InterPro" id="IPR029052">
    <property type="entry name" value="Metallo-depent_PP-like"/>
</dbReference>
<organism evidence="2 3">
    <name type="scientific">Nibricoccus aquaticus</name>
    <dbReference type="NCBI Taxonomy" id="2576891"/>
    <lineage>
        <taxon>Bacteria</taxon>
        <taxon>Pseudomonadati</taxon>
        <taxon>Verrucomicrobiota</taxon>
        <taxon>Opitutia</taxon>
        <taxon>Opitutales</taxon>
        <taxon>Opitutaceae</taxon>
        <taxon>Nibricoccus</taxon>
    </lineage>
</organism>
<dbReference type="KEGG" id="vbh:CMV30_01125"/>
<dbReference type="InterPro" id="IPR050126">
    <property type="entry name" value="Ap4A_hydrolase"/>
</dbReference>
<evidence type="ECO:0000259" key="1">
    <source>
        <dbReference type="Pfam" id="PF00149"/>
    </source>
</evidence>
<reference evidence="2 3" key="1">
    <citation type="submission" date="2017-09" db="EMBL/GenBank/DDBJ databases">
        <title>Complete genome sequence of Verrucomicrobial strain HZ-65, isolated from freshwater.</title>
        <authorList>
            <person name="Choi A."/>
        </authorList>
    </citation>
    <scope>NUCLEOTIDE SEQUENCE [LARGE SCALE GENOMIC DNA]</scope>
    <source>
        <strain evidence="2 3">HZ-65</strain>
    </source>
</reference>
<dbReference type="Proteomes" id="UP000217265">
    <property type="component" value="Chromosome"/>
</dbReference>
<dbReference type="AlphaFoldDB" id="A0A290Q202"/>
<proteinExistence type="predicted"/>
<dbReference type="OrthoDB" id="9779903at2"/>
<protein>
    <submittedName>
        <fullName evidence="2">Metallophosphoesterase</fullName>
    </submittedName>
</protein>
<keyword evidence="3" id="KW-1185">Reference proteome</keyword>
<evidence type="ECO:0000313" key="3">
    <source>
        <dbReference type="Proteomes" id="UP000217265"/>
    </source>
</evidence>
<dbReference type="PANTHER" id="PTHR42850">
    <property type="entry name" value="METALLOPHOSPHOESTERASE"/>
    <property type="match status" value="1"/>
</dbReference>
<accession>A0A290Q202</accession>
<name>A0A290Q202_9BACT</name>
<dbReference type="Pfam" id="PF00149">
    <property type="entry name" value="Metallophos"/>
    <property type="match status" value="1"/>
</dbReference>